<dbReference type="InterPro" id="IPR020471">
    <property type="entry name" value="AKR"/>
</dbReference>
<keyword evidence="2" id="KW-0521">NADP</keyword>
<dbReference type="FunFam" id="3.20.20.100:FF:000006">
    <property type="entry name" value="Aldo-keto reductase family 1 member A1"/>
    <property type="match status" value="1"/>
</dbReference>
<dbReference type="Proteomes" id="UP001233999">
    <property type="component" value="Unassembled WGS sequence"/>
</dbReference>
<feature type="domain" description="NADP-dependent oxidoreductase" evidence="7">
    <location>
        <begin position="26"/>
        <end position="310"/>
    </location>
</feature>
<gene>
    <name evidence="8" type="ORF">L9F63_017063</name>
</gene>
<keyword evidence="3" id="KW-0560">Oxidoreductase</keyword>
<evidence type="ECO:0000256" key="6">
    <source>
        <dbReference type="PIRSR" id="PIRSR000097-3"/>
    </source>
</evidence>
<evidence type="ECO:0000256" key="4">
    <source>
        <dbReference type="PIRSR" id="PIRSR000097-1"/>
    </source>
</evidence>
<dbReference type="PROSITE" id="PS00062">
    <property type="entry name" value="ALDOKETO_REDUCTASE_2"/>
    <property type="match status" value="1"/>
</dbReference>
<reference evidence="8" key="2">
    <citation type="submission" date="2023-05" db="EMBL/GenBank/DDBJ databases">
        <authorList>
            <person name="Fouks B."/>
        </authorList>
    </citation>
    <scope>NUCLEOTIDE SEQUENCE</scope>
    <source>
        <strain evidence="8">Stay&amp;Tobe</strain>
        <tissue evidence="8">Testes</tissue>
    </source>
</reference>
<dbReference type="InterPro" id="IPR018170">
    <property type="entry name" value="Aldo/ket_reductase_CS"/>
</dbReference>
<evidence type="ECO:0000256" key="5">
    <source>
        <dbReference type="PIRSR" id="PIRSR000097-2"/>
    </source>
</evidence>
<dbReference type="Pfam" id="PF00248">
    <property type="entry name" value="Aldo_ket_red"/>
    <property type="match status" value="1"/>
</dbReference>
<evidence type="ECO:0000259" key="7">
    <source>
        <dbReference type="Pfam" id="PF00248"/>
    </source>
</evidence>
<organism evidence="8 9">
    <name type="scientific">Diploptera punctata</name>
    <name type="common">Pacific beetle cockroach</name>
    <dbReference type="NCBI Taxonomy" id="6984"/>
    <lineage>
        <taxon>Eukaryota</taxon>
        <taxon>Metazoa</taxon>
        <taxon>Ecdysozoa</taxon>
        <taxon>Arthropoda</taxon>
        <taxon>Hexapoda</taxon>
        <taxon>Insecta</taxon>
        <taxon>Pterygota</taxon>
        <taxon>Neoptera</taxon>
        <taxon>Polyneoptera</taxon>
        <taxon>Dictyoptera</taxon>
        <taxon>Blattodea</taxon>
        <taxon>Blaberoidea</taxon>
        <taxon>Blaberidae</taxon>
        <taxon>Diplopterinae</taxon>
        <taxon>Diploptera</taxon>
    </lineage>
</organism>
<evidence type="ECO:0000313" key="9">
    <source>
        <dbReference type="Proteomes" id="UP001233999"/>
    </source>
</evidence>
<protein>
    <recommendedName>
        <fullName evidence="7">NADP-dependent oxidoreductase domain-containing protein</fullName>
    </recommendedName>
</protein>
<evidence type="ECO:0000256" key="2">
    <source>
        <dbReference type="ARBA" id="ARBA00022857"/>
    </source>
</evidence>
<feature type="active site" description="Proton donor" evidence="4">
    <location>
        <position position="59"/>
    </location>
</feature>
<evidence type="ECO:0000313" key="8">
    <source>
        <dbReference type="EMBL" id="KAJ9589724.1"/>
    </source>
</evidence>
<dbReference type="PIRSF" id="PIRSF000097">
    <property type="entry name" value="AKR"/>
    <property type="match status" value="1"/>
</dbReference>
<dbReference type="AlphaFoldDB" id="A0AAD8EH38"/>
<keyword evidence="9" id="KW-1185">Reference proteome</keyword>
<reference evidence="8" key="1">
    <citation type="journal article" date="2023" name="IScience">
        <title>Live-bearing cockroach genome reveals convergent evolutionary mechanisms linked to viviparity in insects and beyond.</title>
        <authorList>
            <person name="Fouks B."/>
            <person name="Harrison M.C."/>
            <person name="Mikhailova A.A."/>
            <person name="Marchal E."/>
            <person name="English S."/>
            <person name="Carruthers M."/>
            <person name="Jennings E.C."/>
            <person name="Chiamaka E.L."/>
            <person name="Frigard R.A."/>
            <person name="Pippel M."/>
            <person name="Attardo G.M."/>
            <person name="Benoit J.B."/>
            <person name="Bornberg-Bauer E."/>
            <person name="Tobe S.S."/>
        </authorList>
    </citation>
    <scope>NUCLEOTIDE SEQUENCE</scope>
    <source>
        <strain evidence="8">Stay&amp;Tobe</strain>
    </source>
</reference>
<accession>A0AAD8EH38</accession>
<feature type="binding site" evidence="5">
    <location>
        <position position="121"/>
    </location>
    <ligand>
        <name>substrate</name>
    </ligand>
</feature>
<dbReference type="GO" id="GO:0016491">
    <property type="term" value="F:oxidoreductase activity"/>
    <property type="evidence" value="ECO:0007669"/>
    <property type="project" value="UniProtKB-KW"/>
</dbReference>
<dbReference type="InterPro" id="IPR036812">
    <property type="entry name" value="NAD(P)_OxRdtase_dom_sf"/>
</dbReference>
<dbReference type="PANTHER" id="PTHR11732">
    <property type="entry name" value="ALDO/KETO REDUCTASE"/>
    <property type="match status" value="1"/>
</dbReference>
<comment type="similarity">
    <text evidence="1">Belongs to the aldo/keto reductase family.</text>
</comment>
<evidence type="ECO:0000256" key="1">
    <source>
        <dbReference type="ARBA" id="ARBA00007905"/>
    </source>
</evidence>
<dbReference type="PROSITE" id="PS00063">
    <property type="entry name" value="ALDOKETO_REDUCTASE_3"/>
    <property type="match status" value="1"/>
</dbReference>
<sequence length="343" mass="38745">MARVGSIGSMATKSVLLKSGQRMPLLGLGTWQVRHEEIEQAVDAALEAGYRHIDTAFNYNNEEAIGRALRRWIDGGRCGREDLFITTKLPHVGNRASDVEKYLKKSLSRLRLDYVDLYLIHMPFGFVPDSSGENPAKHDDGSYVLDDTDHVAVWKEMEKQVDEGLTRNIGVSNYNIEQLERTVANARILPATNQVELHAYLQQTKLRASCAKLGIPITAYSPLGSPGARIHFEQKYNYQYPDNTAPDLLQHPLVKDIANAHQKTTAQVLLKHLIQQGIIVIPKSTNPKRIKENAEIFDFQLTPDQMMQLSGLDLGEEGRIINFRFWKGVEKHPEYPFTIQKSA</sequence>
<dbReference type="PRINTS" id="PR00069">
    <property type="entry name" value="ALDKETRDTASE"/>
</dbReference>
<dbReference type="InterPro" id="IPR023210">
    <property type="entry name" value="NADP_OxRdtase_dom"/>
</dbReference>
<feature type="site" description="Lowers pKa of active site Tyr" evidence="6">
    <location>
        <position position="88"/>
    </location>
</feature>
<name>A0AAD8EH38_DIPPU</name>
<dbReference type="Gene3D" id="3.20.20.100">
    <property type="entry name" value="NADP-dependent oxidoreductase domain"/>
    <property type="match status" value="1"/>
</dbReference>
<dbReference type="EMBL" id="JASPKZ010004914">
    <property type="protein sequence ID" value="KAJ9589724.1"/>
    <property type="molecule type" value="Genomic_DNA"/>
</dbReference>
<dbReference type="SUPFAM" id="SSF51430">
    <property type="entry name" value="NAD(P)-linked oxidoreductase"/>
    <property type="match status" value="1"/>
</dbReference>
<evidence type="ECO:0000256" key="3">
    <source>
        <dbReference type="ARBA" id="ARBA00023002"/>
    </source>
</evidence>
<dbReference type="PROSITE" id="PS00798">
    <property type="entry name" value="ALDOKETO_REDUCTASE_1"/>
    <property type="match status" value="1"/>
</dbReference>
<proteinExistence type="inferred from homology"/>
<comment type="caution">
    <text evidence="8">The sequence shown here is derived from an EMBL/GenBank/DDBJ whole genome shotgun (WGS) entry which is preliminary data.</text>
</comment>